<dbReference type="PRINTS" id="PR00723">
    <property type="entry name" value="SUBTILISIN"/>
</dbReference>
<feature type="active site" description="Charge relay system" evidence="5">
    <location>
        <position position="416"/>
    </location>
</feature>
<keyword evidence="4 5" id="KW-0720">Serine protease</keyword>
<dbReference type="EMBL" id="SOZI01000045">
    <property type="protein sequence ID" value="TNY21357.1"/>
    <property type="molecule type" value="Genomic_DNA"/>
</dbReference>
<feature type="active site" description="Charge relay system" evidence="5">
    <location>
        <position position="250"/>
    </location>
</feature>
<dbReference type="Pfam" id="PF05922">
    <property type="entry name" value="Inhibitor_I9"/>
    <property type="match status" value="1"/>
</dbReference>
<dbReference type="GO" id="GO:0005615">
    <property type="term" value="C:extracellular space"/>
    <property type="evidence" value="ECO:0007669"/>
    <property type="project" value="TreeGrafter"/>
</dbReference>
<evidence type="ECO:0000256" key="7">
    <source>
        <dbReference type="SAM" id="Coils"/>
    </source>
</evidence>
<feature type="domain" description="Peptidase S8/S53" evidence="9">
    <location>
        <begin position="210"/>
        <end position="444"/>
    </location>
</feature>
<feature type="signal peptide" evidence="8">
    <location>
        <begin position="1"/>
        <end position="21"/>
    </location>
</feature>
<evidence type="ECO:0000256" key="3">
    <source>
        <dbReference type="ARBA" id="ARBA00022801"/>
    </source>
</evidence>
<keyword evidence="12" id="KW-1185">Reference proteome</keyword>
<dbReference type="InterPro" id="IPR037045">
    <property type="entry name" value="S8pro/Inhibitor_I9_sf"/>
</dbReference>
<dbReference type="InterPro" id="IPR050131">
    <property type="entry name" value="Peptidase_S8_subtilisin-like"/>
</dbReference>
<dbReference type="InterPro" id="IPR023827">
    <property type="entry name" value="Peptidase_S8_Asp-AS"/>
</dbReference>
<dbReference type="InterPro" id="IPR034193">
    <property type="entry name" value="PCSK9_ProteinaseK-like"/>
</dbReference>
<evidence type="ECO:0000256" key="4">
    <source>
        <dbReference type="ARBA" id="ARBA00022825"/>
    </source>
</evidence>
<evidence type="ECO:0000259" key="9">
    <source>
        <dbReference type="Pfam" id="PF00082"/>
    </source>
</evidence>
<dbReference type="OrthoDB" id="206201at2759"/>
<dbReference type="InterPro" id="IPR010259">
    <property type="entry name" value="S8pro/Inhibitor_I9"/>
</dbReference>
<dbReference type="SUPFAM" id="SSF54897">
    <property type="entry name" value="Protease propeptides/inhibitors"/>
    <property type="match status" value="1"/>
</dbReference>
<evidence type="ECO:0000259" key="10">
    <source>
        <dbReference type="Pfam" id="PF05922"/>
    </source>
</evidence>
<reference evidence="11 12" key="1">
    <citation type="submission" date="2019-03" db="EMBL/GenBank/DDBJ databases">
        <title>Rhodosporidium diobovatum UCD-FST 08-225 genome sequencing, assembly, and annotation.</title>
        <authorList>
            <person name="Fakankun I.U."/>
            <person name="Fristensky B."/>
            <person name="Levin D.B."/>
        </authorList>
    </citation>
    <scope>NUCLEOTIDE SEQUENCE [LARGE SCALE GENOMIC DNA]</scope>
    <source>
        <strain evidence="11 12">UCD-FST 08-225</strain>
    </source>
</reference>
<dbReference type="InterPro" id="IPR036852">
    <property type="entry name" value="Peptidase_S8/S53_dom_sf"/>
</dbReference>
<dbReference type="PANTHER" id="PTHR43806:SF11">
    <property type="entry name" value="CEREVISIN-RELATED"/>
    <property type="match status" value="1"/>
</dbReference>
<dbReference type="GO" id="GO:0006508">
    <property type="term" value="P:proteolysis"/>
    <property type="evidence" value="ECO:0007669"/>
    <property type="project" value="UniProtKB-KW"/>
</dbReference>
<dbReference type="Proteomes" id="UP000311382">
    <property type="component" value="Unassembled WGS sequence"/>
</dbReference>
<dbReference type="STRING" id="5288.A0A5C5FWP8"/>
<evidence type="ECO:0000256" key="2">
    <source>
        <dbReference type="ARBA" id="ARBA00022670"/>
    </source>
</evidence>
<accession>A0A5C5FWP8</accession>
<dbReference type="InterPro" id="IPR023828">
    <property type="entry name" value="Peptidase_S8_Ser-AS"/>
</dbReference>
<name>A0A5C5FWP8_9BASI</name>
<comment type="caution">
    <text evidence="11">The sequence shown here is derived from an EMBL/GenBank/DDBJ whole genome shotgun (WGS) entry which is preliminary data.</text>
</comment>
<keyword evidence="8" id="KW-0732">Signal</keyword>
<keyword evidence="3 5" id="KW-0378">Hydrolase</keyword>
<evidence type="ECO:0000256" key="1">
    <source>
        <dbReference type="ARBA" id="ARBA00011073"/>
    </source>
</evidence>
<dbReference type="SUPFAM" id="SSF52743">
    <property type="entry name" value="Subtilisin-like"/>
    <property type="match status" value="1"/>
</dbReference>
<feature type="coiled-coil region" evidence="7">
    <location>
        <begin position="543"/>
        <end position="574"/>
    </location>
</feature>
<dbReference type="Pfam" id="PF00082">
    <property type="entry name" value="Peptidase_S8"/>
    <property type="match status" value="1"/>
</dbReference>
<comment type="similarity">
    <text evidence="1 5 6">Belongs to the peptidase S8 family.</text>
</comment>
<dbReference type="AlphaFoldDB" id="A0A5C5FWP8"/>
<proteinExistence type="inferred from homology"/>
<sequence length="575" mass="61008">MKTTLALPSAVFAALYYATLGAGSPFPPGAAALLPDSFTLSPLISPPPPTSHYDGVAQTNAHIVRDSYIIVLDDSLEDHEVEQHHAHVDQLHRADQRLRGLKAQDSASPHVPLEGVKHKFHVGGKKRRSQLRAAARRERKQLLKGYAGSFSESTVDAIRAMKGVKYVERDSVVHASDVEKGAPWGLARISHRNTLSFGTYNRYEYEAQGGEGVDVYVIDTGVNTKHVELEGRAKWGKTIPTDPDEDLNGHGSHVAGTIASKTYGVAKKATVYAVKVLGAGGSGTMADVVAGVAWAADQASAALELKAQGKNPKHKGSVANMSLGGGKSQALDDAVNAAVDDGLHFAVAAGNDNRDACGYSPAAAEGPITVGASTIADERAYFSNHGKCVDIFAPGLNILSIWNSGNRSINTISGTSMASPHIAGLAAYMLGTEWAASAALEEALQLEAQREPSFAQAIGQFAFGKAGGLVGKPEDHILSPKALKKAMLKIGTKGVLHDLPTGSPDILSFNNYTAPASHDAPKRGKWRTEEVDIVESSMVDAFIEDLKDEIASLKHELQEELAEVSDLVHDLQESM</sequence>
<dbReference type="InterPro" id="IPR000209">
    <property type="entry name" value="Peptidase_S8/S53_dom"/>
</dbReference>
<organism evidence="11 12">
    <name type="scientific">Rhodotorula diobovata</name>
    <dbReference type="NCBI Taxonomy" id="5288"/>
    <lineage>
        <taxon>Eukaryota</taxon>
        <taxon>Fungi</taxon>
        <taxon>Dikarya</taxon>
        <taxon>Basidiomycota</taxon>
        <taxon>Pucciniomycotina</taxon>
        <taxon>Microbotryomycetes</taxon>
        <taxon>Sporidiobolales</taxon>
        <taxon>Sporidiobolaceae</taxon>
        <taxon>Rhodotorula</taxon>
    </lineage>
</organism>
<evidence type="ECO:0000313" key="11">
    <source>
        <dbReference type="EMBL" id="TNY21357.1"/>
    </source>
</evidence>
<dbReference type="GO" id="GO:0004252">
    <property type="term" value="F:serine-type endopeptidase activity"/>
    <property type="evidence" value="ECO:0007669"/>
    <property type="project" value="UniProtKB-UniRule"/>
</dbReference>
<dbReference type="PROSITE" id="PS00138">
    <property type="entry name" value="SUBTILASE_SER"/>
    <property type="match status" value="1"/>
</dbReference>
<protein>
    <submittedName>
        <fullName evidence="11">Peptidase S8/S53 domain-containing protein</fullName>
    </submittedName>
</protein>
<feature type="domain" description="Inhibitor I9" evidence="10">
    <location>
        <begin position="67"/>
        <end position="175"/>
    </location>
</feature>
<dbReference type="InterPro" id="IPR015500">
    <property type="entry name" value="Peptidase_S8_subtilisin-rel"/>
</dbReference>
<dbReference type="Gene3D" id="3.40.50.200">
    <property type="entry name" value="Peptidase S8/S53 domain"/>
    <property type="match status" value="1"/>
</dbReference>
<keyword evidence="7" id="KW-0175">Coiled coil</keyword>
<dbReference type="PROSITE" id="PS00136">
    <property type="entry name" value="SUBTILASE_ASP"/>
    <property type="match status" value="1"/>
</dbReference>
<evidence type="ECO:0000256" key="6">
    <source>
        <dbReference type="RuleBase" id="RU003355"/>
    </source>
</evidence>
<feature type="active site" description="Charge relay system" evidence="5">
    <location>
        <position position="219"/>
    </location>
</feature>
<dbReference type="CDD" id="cd04077">
    <property type="entry name" value="Peptidases_S8_PCSK9_ProteinaseK_like"/>
    <property type="match status" value="1"/>
</dbReference>
<gene>
    <name evidence="11" type="ORF">DMC30DRAFT_203763</name>
</gene>
<dbReference type="Gene3D" id="3.30.70.80">
    <property type="entry name" value="Peptidase S8 propeptide/proteinase inhibitor I9"/>
    <property type="match status" value="1"/>
</dbReference>
<evidence type="ECO:0000256" key="8">
    <source>
        <dbReference type="SAM" id="SignalP"/>
    </source>
</evidence>
<evidence type="ECO:0000313" key="12">
    <source>
        <dbReference type="Proteomes" id="UP000311382"/>
    </source>
</evidence>
<dbReference type="PANTHER" id="PTHR43806">
    <property type="entry name" value="PEPTIDASE S8"/>
    <property type="match status" value="1"/>
</dbReference>
<feature type="chain" id="PRO_5022884096" evidence="8">
    <location>
        <begin position="22"/>
        <end position="575"/>
    </location>
</feature>
<dbReference type="InterPro" id="IPR022398">
    <property type="entry name" value="Peptidase_S8_His-AS"/>
</dbReference>
<dbReference type="PROSITE" id="PS00137">
    <property type="entry name" value="SUBTILASE_HIS"/>
    <property type="match status" value="1"/>
</dbReference>
<keyword evidence="2 5" id="KW-0645">Protease</keyword>
<evidence type="ECO:0000256" key="5">
    <source>
        <dbReference type="PROSITE-ProRule" id="PRU01240"/>
    </source>
</evidence>
<dbReference type="PROSITE" id="PS51892">
    <property type="entry name" value="SUBTILASE"/>
    <property type="match status" value="1"/>
</dbReference>